<dbReference type="EMBL" id="CM035441">
    <property type="protein sequence ID" value="KAH7281804.1"/>
    <property type="molecule type" value="Genomic_DNA"/>
</dbReference>
<reference evidence="7" key="1">
    <citation type="submission" date="2021-08" db="EMBL/GenBank/DDBJ databases">
        <title>WGS assembly of Ceratopteris richardii.</title>
        <authorList>
            <person name="Marchant D.B."/>
            <person name="Chen G."/>
            <person name="Jenkins J."/>
            <person name="Shu S."/>
            <person name="Leebens-Mack J."/>
            <person name="Grimwood J."/>
            <person name="Schmutz J."/>
            <person name="Soltis P."/>
            <person name="Soltis D."/>
            <person name="Chen Z.-H."/>
        </authorList>
    </citation>
    <scope>NUCLEOTIDE SEQUENCE</scope>
    <source>
        <strain evidence="7">Whitten #5841</strain>
        <tissue evidence="7">Leaf</tissue>
    </source>
</reference>
<gene>
    <name evidence="7" type="ORF">KP509_36G063600</name>
</gene>
<organism evidence="7 8">
    <name type="scientific">Ceratopteris richardii</name>
    <name type="common">Triangle waterfern</name>
    <dbReference type="NCBI Taxonomy" id="49495"/>
    <lineage>
        <taxon>Eukaryota</taxon>
        <taxon>Viridiplantae</taxon>
        <taxon>Streptophyta</taxon>
        <taxon>Embryophyta</taxon>
        <taxon>Tracheophyta</taxon>
        <taxon>Polypodiopsida</taxon>
        <taxon>Polypodiidae</taxon>
        <taxon>Polypodiales</taxon>
        <taxon>Pteridineae</taxon>
        <taxon>Pteridaceae</taxon>
        <taxon>Parkerioideae</taxon>
        <taxon>Ceratopteris</taxon>
    </lineage>
</organism>
<dbReference type="CDD" id="cd04216">
    <property type="entry name" value="Phytocyanin"/>
    <property type="match status" value="1"/>
</dbReference>
<keyword evidence="8" id="KW-1185">Reference proteome</keyword>
<keyword evidence="4" id="KW-1133">Transmembrane helix</keyword>
<dbReference type="InterPro" id="IPR039391">
    <property type="entry name" value="Phytocyanin-like"/>
</dbReference>
<proteinExistence type="predicted"/>
<dbReference type="InterPro" id="IPR008972">
    <property type="entry name" value="Cupredoxin"/>
</dbReference>
<evidence type="ECO:0000256" key="5">
    <source>
        <dbReference type="SAM" id="SignalP"/>
    </source>
</evidence>
<dbReference type="InterPro" id="IPR003245">
    <property type="entry name" value="Phytocyanin_dom"/>
</dbReference>
<dbReference type="FunFam" id="2.60.40.420:FF:000003">
    <property type="entry name" value="Blue copper"/>
    <property type="match status" value="1"/>
</dbReference>
<feature type="domain" description="Phytocyanin" evidence="6">
    <location>
        <begin position="38"/>
        <end position="137"/>
    </location>
</feature>
<evidence type="ECO:0000256" key="4">
    <source>
        <dbReference type="SAM" id="Phobius"/>
    </source>
</evidence>
<dbReference type="GO" id="GO:0046872">
    <property type="term" value="F:metal ion binding"/>
    <property type="evidence" value="ECO:0007669"/>
    <property type="project" value="UniProtKB-KW"/>
</dbReference>
<dbReference type="OrthoDB" id="686200at2759"/>
<dbReference type="GO" id="GO:0005886">
    <property type="term" value="C:plasma membrane"/>
    <property type="evidence" value="ECO:0007669"/>
    <property type="project" value="TreeGrafter"/>
</dbReference>
<dbReference type="Pfam" id="PF02298">
    <property type="entry name" value="Cu_bind_like"/>
    <property type="match status" value="1"/>
</dbReference>
<feature type="compositionally biased region" description="Pro residues" evidence="3">
    <location>
        <begin position="141"/>
        <end position="165"/>
    </location>
</feature>
<dbReference type="PANTHER" id="PTHR33021:SF339">
    <property type="entry name" value="OS07G0570600 PROTEIN"/>
    <property type="match status" value="1"/>
</dbReference>
<dbReference type="GO" id="GO:0009055">
    <property type="term" value="F:electron transfer activity"/>
    <property type="evidence" value="ECO:0007669"/>
    <property type="project" value="InterPro"/>
</dbReference>
<keyword evidence="1" id="KW-0479">Metal-binding</keyword>
<feature type="signal peptide" evidence="5">
    <location>
        <begin position="1"/>
        <end position="37"/>
    </location>
</feature>
<evidence type="ECO:0000256" key="3">
    <source>
        <dbReference type="SAM" id="MobiDB-lite"/>
    </source>
</evidence>
<feature type="compositionally biased region" description="Low complexity" evidence="3">
    <location>
        <begin position="192"/>
        <end position="212"/>
    </location>
</feature>
<evidence type="ECO:0000259" key="6">
    <source>
        <dbReference type="PROSITE" id="PS51485"/>
    </source>
</evidence>
<dbReference type="SUPFAM" id="SSF49503">
    <property type="entry name" value="Cupredoxins"/>
    <property type="match status" value="1"/>
</dbReference>
<feature type="transmembrane region" description="Helical" evidence="4">
    <location>
        <begin position="240"/>
        <end position="258"/>
    </location>
</feature>
<feature type="region of interest" description="Disordered" evidence="3">
    <location>
        <begin position="139"/>
        <end position="235"/>
    </location>
</feature>
<sequence>MVGWGRGSAHSEEALTAASALAAVMLVLSSCMDQAHAATHRVGGSQGWDLSVDYASWAAGQSFTVGDVLFFPYTKTEHDVVVVDKAGYAACSAEKPIASLNNGNDNITLSAAGTHYYICSVVGHCSGGMKLAVTVAAGAPSPKPTAVPTAVPSPSPSPSPSPFSSPAPGSSSAPVEPPASSPSPTSLPPAISPLSPSSIPSEASASSPLSPTAGPPPPTAGPPPPPSSPDGSAAAGHPAFVVHATVISTVALFIAVVFR</sequence>
<name>A0A8T2QDP3_CERRI</name>
<dbReference type="AlphaFoldDB" id="A0A8T2QDP3"/>
<evidence type="ECO:0000256" key="2">
    <source>
        <dbReference type="ARBA" id="ARBA00023180"/>
    </source>
</evidence>
<dbReference type="PROSITE" id="PS51485">
    <property type="entry name" value="PHYTOCYANIN"/>
    <property type="match status" value="1"/>
</dbReference>
<dbReference type="Gene3D" id="2.60.40.420">
    <property type="entry name" value="Cupredoxins - blue copper proteins"/>
    <property type="match status" value="1"/>
</dbReference>
<dbReference type="OMA" id="IHCANGM"/>
<dbReference type="PROSITE" id="PS51257">
    <property type="entry name" value="PROKAR_LIPOPROTEIN"/>
    <property type="match status" value="1"/>
</dbReference>
<protein>
    <recommendedName>
        <fullName evidence="6">Phytocyanin domain-containing protein</fullName>
    </recommendedName>
</protein>
<dbReference type="PANTHER" id="PTHR33021">
    <property type="entry name" value="BLUE COPPER PROTEIN"/>
    <property type="match status" value="1"/>
</dbReference>
<keyword evidence="4" id="KW-0812">Transmembrane</keyword>
<evidence type="ECO:0000256" key="1">
    <source>
        <dbReference type="ARBA" id="ARBA00022723"/>
    </source>
</evidence>
<keyword evidence="2" id="KW-0325">Glycoprotein</keyword>
<dbReference type="Proteomes" id="UP000825935">
    <property type="component" value="Chromosome 36"/>
</dbReference>
<feature type="compositionally biased region" description="Pro residues" evidence="3">
    <location>
        <begin position="175"/>
        <end position="191"/>
    </location>
</feature>
<keyword evidence="4" id="KW-0472">Membrane</keyword>
<comment type="caution">
    <text evidence="7">The sequence shown here is derived from an EMBL/GenBank/DDBJ whole genome shotgun (WGS) entry which is preliminary data.</text>
</comment>
<accession>A0A8T2QDP3</accession>
<evidence type="ECO:0000313" key="7">
    <source>
        <dbReference type="EMBL" id="KAH7281804.1"/>
    </source>
</evidence>
<keyword evidence="5" id="KW-0732">Signal</keyword>
<evidence type="ECO:0000313" key="8">
    <source>
        <dbReference type="Proteomes" id="UP000825935"/>
    </source>
</evidence>
<feature type="chain" id="PRO_5035803384" description="Phytocyanin domain-containing protein" evidence="5">
    <location>
        <begin position="38"/>
        <end position="259"/>
    </location>
</feature>
<feature type="compositionally biased region" description="Pro residues" evidence="3">
    <location>
        <begin position="213"/>
        <end position="228"/>
    </location>
</feature>